<dbReference type="EMBL" id="VFPE01000004">
    <property type="protein sequence ID" value="TQM24405.1"/>
    <property type="molecule type" value="Genomic_DNA"/>
</dbReference>
<protein>
    <recommendedName>
        <fullName evidence="5">Potassium transporter Trk</fullName>
    </recommendedName>
</protein>
<dbReference type="Proteomes" id="UP000320235">
    <property type="component" value="Unassembled WGS sequence"/>
</dbReference>
<proteinExistence type="predicted"/>
<sequence length="127" mass="13583">MPPGEWDNGGMPEHSQDRIETVRVRRAPKISVFLIVGAVVGVFVAMILTFAFNGTAEASPNTGVEYSQGQVFGFLVLICAPIGIALAGILALVLDRRSRRRTHEIAVDHESVHVDPEPGTNGDGPGH</sequence>
<feature type="transmembrane region" description="Helical" evidence="2">
    <location>
        <begin position="72"/>
        <end position="94"/>
    </location>
</feature>
<organism evidence="3 4">
    <name type="scientific">Microbacterium kyungheense</name>
    <dbReference type="NCBI Taxonomy" id="1263636"/>
    <lineage>
        <taxon>Bacteria</taxon>
        <taxon>Bacillati</taxon>
        <taxon>Actinomycetota</taxon>
        <taxon>Actinomycetes</taxon>
        <taxon>Micrococcales</taxon>
        <taxon>Microbacteriaceae</taxon>
        <taxon>Microbacterium</taxon>
    </lineage>
</organism>
<keyword evidence="4" id="KW-1185">Reference proteome</keyword>
<evidence type="ECO:0000313" key="3">
    <source>
        <dbReference type="EMBL" id="TQM24405.1"/>
    </source>
</evidence>
<comment type="caution">
    <text evidence="3">The sequence shown here is derived from an EMBL/GenBank/DDBJ whole genome shotgun (WGS) entry which is preliminary data.</text>
</comment>
<keyword evidence="2" id="KW-0472">Membrane</keyword>
<accession>A0A543ES61</accession>
<keyword evidence="2" id="KW-1133">Transmembrane helix</keyword>
<feature type="region of interest" description="Disordered" evidence="1">
    <location>
        <begin position="105"/>
        <end position="127"/>
    </location>
</feature>
<reference evidence="3 4" key="1">
    <citation type="submission" date="2019-06" db="EMBL/GenBank/DDBJ databases">
        <title>Sequencing the genomes of 1000 actinobacteria strains.</title>
        <authorList>
            <person name="Klenk H.-P."/>
        </authorList>
    </citation>
    <scope>NUCLEOTIDE SEQUENCE [LARGE SCALE GENOMIC DNA]</scope>
    <source>
        <strain evidence="3 4">DSM 105492</strain>
    </source>
</reference>
<keyword evidence="2" id="KW-0812">Transmembrane</keyword>
<gene>
    <name evidence="3" type="ORF">FB391_2919</name>
</gene>
<evidence type="ECO:0000256" key="1">
    <source>
        <dbReference type="SAM" id="MobiDB-lite"/>
    </source>
</evidence>
<evidence type="ECO:0008006" key="5">
    <source>
        <dbReference type="Google" id="ProtNLM"/>
    </source>
</evidence>
<name>A0A543ES61_9MICO</name>
<evidence type="ECO:0000313" key="4">
    <source>
        <dbReference type="Proteomes" id="UP000320235"/>
    </source>
</evidence>
<dbReference type="AlphaFoldDB" id="A0A543ES61"/>
<evidence type="ECO:0000256" key="2">
    <source>
        <dbReference type="SAM" id="Phobius"/>
    </source>
</evidence>
<feature type="compositionally biased region" description="Basic and acidic residues" evidence="1">
    <location>
        <begin position="105"/>
        <end position="116"/>
    </location>
</feature>
<feature type="transmembrane region" description="Helical" evidence="2">
    <location>
        <begin position="32"/>
        <end position="52"/>
    </location>
</feature>